<reference evidence="2 3" key="1">
    <citation type="journal article" date="2023" name="Plants (Basel)">
        <title>Bridging the Gap: Combining Genomics and Transcriptomics Approaches to Understand Stylosanthes scabra, an Orphan Legume from the Brazilian Caatinga.</title>
        <authorList>
            <person name="Ferreira-Neto J.R.C."/>
            <person name="da Silva M.D."/>
            <person name="Binneck E."/>
            <person name="de Melo N.F."/>
            <person name="da Silva R.H."/>
            <person name="de Melo A.L.T.M."/>
            <person name="Pandolfi V."/>
            <person name="Bustamante F.O."/>
            <person name="Brasileiro-Vidal A.C."/>
            <person name="Benko-Iseppon A.M."/>
        </authorList>
    </citation>
    <scope>NUCLEOTIDE SEQUENCE [LARGE SCALE GENOMIC DNA]</scope>
    <source>
        <tissue evidence="2">Leaves</tissue>
    </source>
</reference>
<keyword evidence="3" id="KW-1185">Reference proteome</keyword>
<protein>
    <submittedName>
        <fullName evidence="2">Uncharacterized protein</fullName>
    </submittedName>
</protein>
<evidence type="ECO:0000313" key="2">
    <source>
        <dbReference type="EMBL" id="MED6199475.1"/>
    </source>
</evidence>
<name>A0ABU6XR69_9FABA</name>
<evidence type="ECO:0000256" key="1">
    <source>
        <dbReference type="SAM" id="MobiDB-lite"/>
    </source>
</evidence>
<evidence type="ECO:0000313" key="3">
    <source>
        <dbReference type="Proteomes" id="UP001341840"/>
    </source>
</evidence>
<proteinExistence type="predicted"/>
<gene>
    <name evidence="2" type="ORF">PIB30_076267</name>
</gene>
<comment type="caution">
    <text evidence="2">The sequence shown here is derived from an EMBL/GenBank/DDBJ whole genome shotgun (WGS) entry which is preliminary data.</text>
</comment>
<dbReference type="Proteomes" id="UP001341840">
    <property type="component" value="Unassembled WGS sequence"/>
</dbReference>
<sequence>MITTTPPLLPIGSTAAHGPSSPAVAYEELLSLSAGNSPSFSSPAAAQGRRQLFFSGTAAHEPCSSSRMAAHEF</sequence>
<accession>A0ABU6XR69</accession>
<dbReference type="EMBL" id="JASCZI010212443">
    <property type="protein sequence ID" value="MED6199475.1"/>
    <property type="molecule type" value="Genomic_DNA"/>
</dbReference>
<feature type="region of interest" description="Disordered" evidence="1">
    <location>
        <begin position="1"/>
        <end position="20"/>
    </location>
</feature>
<organism evidence="2 3">
    <name type="scientific">Stylosanthes scabra</name>
    <dbReference type="NCBI Taxonomy" id="79078"/>
    <lineage>
        <taxon>Eukaryota</taxon>
        <taxon>Viridiplantae</taxon>
        <taxon>Streptophyta</taxon>
        <taxon>Embryophyta</taxon>
        <taxon>Tracheophyta</taxon>
        <taxon>Spermatophyta</taxon>
        <taxon>Magnoliopsida</taxon>
        <taxon>eudicotyledons</taxon>
        <taxon>Gunneridae</taxon>
        <taxon>Pentapetalae</taxon>
        <taxon>rosids</taxon>
        <taxon>fabids</taxon>
        <taxon>Fabales</taxon>
        <taxon>Fabaceae</taxon>
        <taxon>Papilionoideae</taxon>
        <taxon>50 kb inversion clade</taxon>
        <taxon>dalbergioids sensu lato</taxon>
        <taxon>Dalbergieae</taxon>
        <taxon>Pterocarpus clade</taxon>
        <taxon>Stylosanthes</taxon>
    </lineage>
</organism>